<dbReference type="PANTHER" id="PTHR14074:SF16">
    <property type="entry name" value="ANTIVIRAL INNATE IMMUNE RESPONSE RECEPTOR RIG-I"/>
    <property type="match status" value="1"/>
</dbReference>
<dbReference type="InterPro" id="IPR027417">
    <property type="entry name" value="P-loop_NTPase"/>
</dbReference>
<feature type="domain" description="Helicase C-terminal" evidence="1">
    <location>
        <begin position="62"/>
        <end position="207"/>
    </location>
</feature>
<dbReference type="Proteomes" id="UP000825729">
    <property type="component" value="Unassembled WGS sequence"/>
</dbReference>
<dbReference type="InterPro" id="IPR001650">
    <property type="entry name" value="Helicase_C-like"/>
</dbReference>
<gene>
    <name evidence="2" type="ORF">H6P81_004215</name>
</gene>
<comment type="caution">
    <text evidence="2">The sequence shown here is derived from an EMBL/GenBank/DDBJ whole genome shotgun (WGS) entry which is preliminary data.</text>
</comment>
<dbReference type="SMART" id="SM00490">
    <property type="entry name" value="HELICc"/>
    <property type="match status" value="1"/>
</dbReference>
<protein>
    <recommendedName>
        <fullName evidence="1">Helicase C-terminal domain-containing protein</fullName>
    </recommendedName>
</protein>
<reference evidence="2 3" key="1">
    <citation type="submission" date="2021-07" db="EMBL/GenBank/DDBJ databases">
        <title>The Aristolochia fimbriata genome: insights into angiosperm evolution, floral development and chemical biosynthesis.</title>
        <authorList>
            <person name="Jiao Y."/>
        </authorList>
    </citation>
    <scope>NUCLEOTIDE SEQUENCE [LARGE SCALE GENOMIC DNA]</scope>
    <source>
        <strain evidence="2">IBCAS-2021</strain>
        <tissue evidence="2">Leaf</tissue>
    </source>
</reference>
<dbReference type="AlphaFoldDB" id="A0AAV7FHV4"/>
<keyword evidence="3" id="KW-1185">Reference proteome</keyword>
<dbReference type="PANTHER" id="PTHR14074">
    <property type="entry name" value="HELICASE WITH DEATH DOMAIN-RELATED"/>
    <property type="match status" value="1"/>
</dbReference>
<dbReference type="EMBL" id="JAINDJ010000002">
    <property type="protein sequence ID" value="KAG9459707.1"/>
    <property type="molecule type" value="Genomic_DNA"/>
</dbReference>
<dbReference type="Gene3D" id="3.40.50.300">
    <property type="entry name" value="P-loop containing nucleotide triphosphate hydrolases"/>
    <property type="match status" value="2"/>
</dbReference>
<proteinExistence type="predicted"/>
<dbReference type="GO" id="GO:0005737">
    <property type="term" value="C:cytoplasm"/>
    <property type="evidence" value="ECO:0007669"/>
    <property type="project" value="TreeGrafter"/>
</dbReference>
<dbReference type="SUPFAM" id="SSF52540">
    <property type="entry name" value="P-loop containing nucleoside triphosphate hydrolases"/>
    <property type="match status" value="1"/>
</dbReference>
<organism evidence="2 3">
    <name type="scientific">Aristolochia fimbriata</name>
    <name type="common">White veined hardy Dutchman's pipe vine</name>
    <dbReference type="NCBI Taxonomy" id="158543"/>
    <lineage>
        <taxon>Eukaryota</taxon>
        <taxon>Viridiplantae</taxon>
        <taxon>Streptophyta</taxon>
        <taxon>Embryophyta</taxon>
        <taxon>Tracheophyta</taxon>
        <taxon>Spermatophyta</taxon>
        <taxon>Magnoliopsida</taxon>
        <taxon>Magnoliidae</taxon>
        <taxon>Piperales</taxon>
        <taxon>Aristolochiaceae</taxon>
        <taxon>Aristolochia</taxon>
    </lineage>
</organism>
<accession>A0AAV7FHV4</accession>
<evidence type="ECO:0000313" key="3">
    <source>
        <dbReference type="Proteomes" id="UP000825729"/>
    </source>
</evidence>
<dbReference type="InterPro" id="IPR051363">
    <property type="entry name" value="RLR_Helicase"/>
</dbReference>
<sequence length="207" mass="23063">MEAIHLLILDVCHHAVKEHPYSLVMSEFYHTTVKDKRPAVFGMTASLVNLKGVSSQEDCAIKIRNLEIKDCKELEKHVPMPSVVVVEYDKAANLWSLHEQIKQIEEAVEEAALTTLGLPKVFSELPSLSFVKCASLIGHNNNQEMRTGQMQDTIAKFRDGRVTLLVATSVAEEGLDIKQCNVVIRFGLAKMVLAYIQSRGVVDTQMA</sequence>
<evidence type="ECO:0000259" key="1">
    <source>
        <dbReference type="PROSITE" id="PS51194"/>
    </source>
</evidence>
<dbReference type="PROSITE" id="PS51194">
    <property type="entry name" value="HELICASE_CTER"/>
    <property type="match status" value="1"/>
</dbReference>
<name>A0AAV7FHV4_ARIFI</name>
<dbReference type="Pfam" id="PF00271">
    <property type="entry name" value="Helicase_C"/>
    <property type="match status" value="1"/>
</dbReference>
<evidence type="ECO:0000313" key="2">
    <source>
        <dbReference type="EMBL" id="KAG9459707.1"/>
    </source>
</evidence>